<proteinExistence type="predicted"/>
<dbReference type="Proteomes" id="UP001321542">
    <property type="component" value="Chromosome"/>
</dbReference>
<organism evidence="1 2">
    <name type="scientific">Streptomyces graminofaciens</name>
    <dbReference type="NCBI Taxonomy" id="68212"/>
    <lineage>
        <taxon>Bacteria</taxon>
        <taxon>Bacillati</taxon>
        <taxon>Actinomycetota</taxon>
        <taxon>Actinomycetes</taxon>
        <taxon>Kitasatosporales</taxon>
        <taxon>Streptomycetaceae</taxon>
        <taxon>Streptomyces</taxon>
    </lineage>
</organism>
<reference evidence="1 2" key="1">
    <citation type="journal article" date="2010" name="ChemBioChem">
        <title>Cloning and characterization of the biosynthetic gene cluster of 16-membered macrolide antibiotic FD-891: involvement of a dual functional cytochrome P450 monooxygenase catalyzing epoxidation and hydroxylation.</title>
        <authorList>
            <person name="Kudo F."/>
            <person name="Motegi A."/>
            <person name="Mizoue K."/>
            <person name="Eguchi T."/>
        </authorList>
    </citation>
    <scope>NUCLEOTIDE SEQUENCE [LARGE SCALE GENOMIC DNA]</scope>
    <source>
        <strain evidence="1 2">A-8890</strain>
    </source>
</reference>
<protein>
    <recommendedName>
        <fullName evidence="3">MarR family transcriptional regulator</fullName>
    </recommendedName>
</protein>
<keyword evidence="2" id="KW-1185">Reference proteome</keyword>
<gene>
    <name evidence="1" type="ORF">SGFS_021220</name>
</gene>
<evidence type="ECO:0000313" key="1">
    <source>
        <dbReference type="EMBL" id="BBC30828.1"/>
    </source>
</evidence>
<dbReference type="EMBL" id="AP018448">
    <property type="protein sequence ID" value="BBC30828.1"/>
    <property type="molecule type" value="Genomic_DNA"/>
</dbReference>
<accession>A0ABM7F4V8</accession>
<reference evidence="1 2" key="2">
    <citation type="journal article" date="2023" name="ChemBioChem">
        <title>Acyltransferase Domain Exchange between Two Independent Type I Polyketide Synthases in the Same Producer Strain of Macrolide Antibiotics.</title>
        <authorList>
            <person name="Kudo F."/>
            <person name="Kishikawa K."/>
            <person name="Tsuboi K."/>
            <person name="Kido T."/>
            <person name="Usui T."/>
            <person name="Hashimoto J."/>
            <person name="Shin-Ya K."/>
            <person name="Miyanaga A."/>
            <person name="Eguchi T."/>
        </authorList>
    </citation>
    <scope>NUCLEOTIDE SEQUENCE [LARGE SCALE GENOMIC DNA]</scope>
    <source>
        <strain evidence="1 2">A-8890</strain>
    </source>
</reference>
<dbReference type="RefSeq" id="WP_286249492.1">
    <property type="nucleotide sequence ID" value="NZ_AP018448.1"/>
</dbReference>
<dbReference type="InterPro" id="IPR036388">
    <property type="entry name" value="WH-like_DNA-bd_sf"/>
</dbReference>
<evidence type="ECO:0008006" key="3">
    <source>
        <dbReference type="Google" id="ProtNLM"/>
    </source>
</evidence>
<evidence type="ECO:0000313" key="2">
    <source>
        <dbReference type="Proteomes" id="UP001321542"/>
    </source>
</evidence>
<dbReference type="Gene3D" id="1.10.10.10">
    <property type="entry name" value="Winged helix-like DNA-binding domain superfamily/Winged helix DNA-binding domain"/>
    <property type="match status" value="1"/>
</dbReference>
<name>A0ABM7F4V8_9ACTN</name>
<sequence>MHSEVRSLTLTPGTDARQQLTSKILATNELVQQAMERLAALDASQYAAVPGSRPSLEALTSVVFAASIAASNLASALEANPLEGAAFPGPPADEAAVRTARHAEAVPAMAEHLADAAHQLDLAYTGCYYLASGITRDLKQHAEQQQETPVPEITASQYAVLARLSAGGGTRYVISRHGVLKAIDKDRATVNVATLNALIKQGLVEVDTTTPLHQGQRLDVTADGRRALAQHKPTTVAARAAAVMPPATKQGAGRRR</sequence>